<feature type="region of interest" description="Disordered" evidence="1">
    <location>
        <begin position="282"/>
        <end position="310"/>
    </location>
</feature>
<evidence type="ECO:0000313" key="2">
    <source>
        <dbReference type="EMBL" id="KAF2727427.1"/>
    </source>
</evidence>
<sequence length="498" mass="56307">MDSTAMEYPTAKDWQDAMRNNCRYKMHEIIERLGLKANWSSNKRGKTNFDSQLVKALVHDMSVMVAMLPKEHRELHVQLSAEGSLKDEVATLLQKHGPAVWGPSPRDHLVKAGSADVEDLYYPKDLYYDKEEDRSLIRVLLHWWMGQKAFNVILARERMDRERKKKEMLRKARAQDEGTLLERTQSPRPQPLPQLQNERPHTIIITEFSSKNTIQQVPATTLPAANGFTPINSSNSQPVVASSQTSATAVPALAPTSIPFHPASERRNLDLGNFVSNFLADQVSPANSQGPPRSASPMTPQSGAGESNHAGLDADTLRAFRRYIYYDEEGPECEEELLLHRLEKAWRDIVRTSKKAALGNAKLFAARDRAFLTWLELRRHLAELDRIHKEWNSPSDSSRQMENRIRQHRALMSASREVVRNWQEIAQGVEGQWAPSVSADDLLVQAFVLLAGESNTPDLAWGPLNEAAMIKWLSEKVQQFADEHRGHAESAGQLFYLG</sequence>
<proteinExistence type="predicted"/>
<evidence type="ECO:0000256" key="1">
    <source>
        <dbReference type="SAM" id="MobiDB-lite"/>
    </source>
</evidence>
<dbReference type="Proteomes" id="UP000799444">
    <property type="component" value="Unassembled WGS sequence"/>
</dbReference>
<evidence type="ECO:0000313" key="3">
    <source>
        <dbReference type="Proteomes" id="UP000799444"/>
    </source>
</evidence>
<dbReference type="EMBL" id="ML996333">
    <property type="protein sequence ID" value="KAF2727427.1"/>
    <property type="molecule type" value="Genomic_DNA"/>
</dbReference>
<gene>
    <name evidence="2" type="ORF">EJ04DRAFT_505727</name>
</gene>
<protein>
    <submittedName>
        <fullName evidence="2">Uncharacterized protein</fullName>
    </submittedName>
</protein>
<accession>A0A9P4QHK3</accession>
<dbReference type="AlphaFoldDB" id="A0A9P4QHK3"/>
<feature type="compositionally biased region" description="Polar residues" evidence="1">
    <location>
        <begin position="284"/>
        <end position="305"/>
    </location>
</feature>
<name>A0A9P4QHK3_9PLEO</name>
<reference evidence="2" key="1">
    <citation type="journal article" date="2020" name="Stud. Mycol.">
        <title>101 Dothideomycetes genomes: a test case for predicting lifestyles and emergence of pathogens.</title>
        <authorList>
            <person name="Haridas S."/>
            <person name="Albert R."/>
            <person name="Binder M."/>
            <person name="Bloem J."/>
            <person name="Labutti K."/>
            <person name="Salamov A."/>
            <person name="Andreopoulos B."/>
            <person name="Baker S."/>
            <person name="Barry K."/>
            <person name="Bills G."/>
            <person name="Bluhm B."/>
            <person name="Cannon C."/>
            <person name="Castanera R."/>
            <person name="Culley D."/>
            <person name="Daum C."/>
            <person name="Ezra D."/>
            <person name="Gonzalez J."/>
            <person name="Henrissat B."/>
            <person name="Kuo A."/>
            <person name="Liang C."/>
            <person name="Lipzen A."/>
            <person name="Lutzoni F."/>
            <person name="Magnuson J."/>
            <person name="Mondo S."/>
            <person name="Nolan M."/>
            <person name="Ohm R."/>
            <person name="Pangilinan J."/>
            <person name="Park H.-J."/>
            <person name="Ramirez L."/>
            <person name="Alfaro M."/>
            <person name="Sun H."/>
            <person name="Tritt A."/>
            <person name="Yoshinaga Y."/>
            <person name="Zwiers L.-H."/>
            <person name="Turgeon B."/>
            <person name="Goodwin S."/>
            <person name="Spatafora J."/>
            <person name="Crous P."/>
            <person name="Grigoriev I."/>
        </authorList>
    </citation>
    <scope>NUCLEOTIDE SEQUENCE</scope>
    <source>
        <strain evidence="2">CBS 125425</strain>
    </source>
</reference>
<organism evidence="2 3">
    <name type="scientific">Polyplosphaeria fusca</name>
    <dbReference type="NCBI Taxonomy" id="682080"/>
    <lineage>
        <taxon>Eukaryota</taxon>
        <taxon>Fungi</taxon>
        <taxon>Dikarya</taxon>
        <taxon>Ascomycota</taxon>
        <taxon>Pezizomycotina</taxon>
        <taxon>Dothideomycetes</taxon>
        <taxon>Pleosporomycetidae</taxon>
        <taxon>Pleosporales</taxon>
        <taxon>Tetraplosphaeriaceae</taxon>
        <taxon>Polyplosphaeria</taxon>
    </lineage>
</organism>
<keyword evidence="3" id="KW-1185">Reference proteome</keyword>
<feature type="region of interest" description="Disordered" evidence="1">
    <location>
        <begin position="169"/>
        <end position="195"/>
    </location>
</feature>
<comment type="caution">
    <text evidence="2">The sequence shown here is derived from an EMBL/GenBank/DDBJ whole genome shotgun (WGS) entry which is preliminary data.</text>
</comment>
<dbReference type="OrthoDB" id="3781356at2759"/>